<keyword evidence="3" id="KW-0520">NAD</keyword>
<dbReference type="RefSeq" id="WP_276762966.1">
    <property type="nucleotide sequence ID" value="NZ_SSGD01000147.1"/>
</dbReference>
<dbReference type="CDD" id="cd08177">
    <property type="entry name" value="MAR"/>
    <property type="match status" value="1"/>
</dbReference>
<reference evidence="6 7" key="1">
    <citation type="submission" date="2018-09" db="EMBL/GenBank/DDBJ databases">
        <title>Metagenome Assembled Genomes from an Advanced Water Purification Facility.</title>
        <authorList>
            <person name="Stamps B.W."/>
            <person name="Spear J.R."/>
        </authorList>
    </citation>
    <scope>NUCLEOTIDE SEQUENCE [LARGE SCALE GENOMIC DNA]</scope>
    <source>
        <strain evidence="6">Bin_29_2</strain>
    </source>
</reference>
<evidence type="ECO:0000256" key="1">
    <source>
        <dbReference type="ARBA" id="ARBA00007358"/>
    </source>
</evidence>
<dbReference type="Gene3D" id="1.20.1090.10">
    <property type="entry name" value="Dehydroquinate synthase-like - alpha domain"/>
    <property type="match status" value="1"/>
</dbReference>
<comment type="caution">
    <text evidence="6">The sequence shown here is derived from an EMBL/GenBank/DDBJ whole genome shotgun (WGS) entry which is preliminary data.</text>
</comment>
<dbReference type="Pfam" id="PF25137">
    <property type="entry name" value="ADH_Fe_C"/>
    <property type="match status" value="1"/>
</dbReference>
<comment type="similarity">
    <text evidence="1">Belongs to the iron-containing alcohol dehydrogenase family.</text>
</comment>
<sequence length="376" mass="39141">MNAQNITEPRSDALQHNVSAFAASFSRTTLPGRIIFGNDALISLDEELDARKAHRTILIVSDRQGHLSRLGRSALGSRLRAEWNTVRQHVPRELAARATDAAGAAGADSILAIGGGSTIGLGKAVAVATGLPLAVAPSTYAGSEMTPIYGLTDGHTKHTVRNDAALPAIVAYCPELFTALPPHIVGPSGLNALAHCAEALWSENCDPITDALALDGARRLQRSLHNAYDSTDAHSRADVLIAACLAGMALGTVGTSLHHSLCHLLGGMCNAPHAETHAVLLPYVIAFLQPAVPTTMGRLAEAMECAPDDLATHVWSLARSVGAPAGLREVGISRDAVEAVAQAAAGKPLHSPRPLGLQSLQSILHAAWSGESPQPT</sequence>
<evidence type="ECO:0000259" key="5">
    <source>
        <dbReference type="Pfam" id="PF25137"/>
    </source>
</evidence>
<dbReference type="GO" id="GO:0004022">
    <property type="term" value="F:alcohol dehydrogenase (NAD+) activity"/>
    <property type="evidence" value="ECO:0007669"/>
    <property type="project" value="TreeGrafter"/>
</dbReference>
<evidence type="ECO:0000256" key="3">
    <source>
        <dbReference type="ARBA" id="ARBA00023027"/>
    </source>
</evidence>
<evidence type="ECO:0000313" key="6">
    <source>
        <dbReference type="EMBL" id="TXI51505.1"/>
    </source>
</evidence>
<proteinExistence type="inferred from homology"/>
<dbReference type="InterPro" id="IPR001670">
    <property type="entry name" value="ADH_Fe/GldA"/>
</dbReference>
<protein>
    <submittedName>
        <fullName evidence="6">Iron-containing alcohol dehydrogenase</fullName>
    </submittedName>
</protein>
<dbReference type="Pfam" id="PF00465">
    <property type="entry name" value="Fe-ADH"/>
    <property type="match status" value="1"/>
</dbReference>
<dbReference type="InterPro" id="IPR034786">
    <property type="entry name" value="MAR"/>
</dbReference>
<dbReference type="Proteomes" id="UP000321797">
    <property type="component" value="Unassembled WGS sequence"/>
</dbReference>
<dbReference type="InterPro" id="IPR039697">
    <property type="entry name" value="Alcohol_dehydrogenase_Fe"/>
</dbReference>
<accession>A0A5C7XPT2</accession>
<gene>
    <name evidence="6" type="ORF">E6Q54_20350</name>
</gene>
<name>A0A5C7XPT2_9MYCO</name>
<evidence type="ECO:0000256" key="2">
    <source>
        <dbReference type="ARBA" id="ARBA00023002"/>
    </source>
</evidence>
<dbReference type="GO" id="GO:0046872">
    <property type="term" value="F:metal ion binding"/>
    <property type="evidence" value="ECO:0007669"/>
    <property type="project" value="InterPro"/>
</dbReference>
<evidence type="ECO:0000259" key="4">
    <source>
        <dbReference type="Pfam" id="PF00465"/>
    </source>
</evidence>
<keyword evidence="2" id="KW-0560">Oxidoreductase</keyword>
<dbReference type="Gene3D" id="3.40.50.1970">
    <property type="match status" value="1"/>
</dbReference>
<dbReference type="GO" id="GO:0018506">
    <property type="term" value="F:maleylacetate reductase activity"/>
    <property type="evidence" value="ECO:0007669"/>
    <property type="project" value="InterPro"/>
</dbReference>
<feature type="domain" description="Fe-containing alcohol dehydrogenase-like C-terminal" evidence="5">
    <location>
        <begin position="188"/>
        <end position="368"/>
    </location>
</feature>
<dbReference type="InterPro" id="IPR056798">
    <property type="entry name" value="ADH_Fe_C"/>
</dbReference>
<dbReference type="EMBL" id="SSGD01000147">
    <property type="protein sequence ID" value="TXI51505.1"/>
    <property type="molecule type" value="Genomic_DNA"/>
</dbReference>
<evidence type="ECO:0000313" key="7">
    <source>
        <dbReference type="Proteomes" id="UP000321797"/>
    </source>
</evidence>
<organism evidence="6 7">
    <name type="scientific">Mycolicibacter arupensis</name>
    <dbReference type="NCBI Taxonomy" id="342002"/>
    <lineage>
        <taxon>Bacteria</taxon>
        <taxon>Bacillati</taxon>
        <taxon>Actinomycetota</taxon>
        <taxon>Actinomycetes</taxon>
        <taxon>Mycobacteriales</taxon>
        <taxon>Mycobacteriaceae</taxon>
        <taxon>Mycolicibacter</taxon>
    </lineage>
</organism>
<feature type="domain" description="Alcohol dehydrogenase iron-type/glycerol dehydrogenase GldA" evidence="4">
    <location>
        <begin position="31"/>
        <end position="170"/>
    </location>
</feature>
<dbReference type="AlphaFoldDB" id="A0A5C7XPT2"/>
<dbReference type="SUPFAM" id="SSF56796">
    <property type="entry name" value="Dehydroquinate synthase-like"/>
    <property type="match status" value="1"/>
</dbReference>
<dbReference type="PANTHER" id="PTHR11496">
    <property type="entry name" value="ALCOHOL DEHYDROGENASE"/>
    <property type="match status" value="1"/>
</dbReference>
<dbReference type="PANTHER" id="PTHR11496:SF102">
    <property type="entry name" value="ALCOHOL DEHYDROGENASE 4"/>
    <property type="match status" value="1"/>
</dbReference>